<keyword evidence="3" id="KW-0175">Coiled coil</keyword>
<dbReference type="InterPro" id="IPR029016">
    <property type="entry name" value="GAF-like_dom_sf"/>
</dbReference>
<evidence type="ECO:0000313" key="5">
    <source>
        <dbReference type="EMBL" id="ABI72594.1"/>
    </source>
</evidence>
<accession>Q07ZH0</accession>
<dbReference type="InterPro" id="IPR003018">
    <property type="entry name" value="GAF"/>
</dbReference>
<feature type="domain" description="Histidine kinase" evidence="4">
    <location>
        <begin position="233"/>
        <end position="466"/>
    </location>
</feature>
<protein>
    <recommendedName>
        <fullName evidence="2">histidine kinase</fullName>
        <ecNumber evidence="2">2.7.13.3</ecNumber>
    </recommendedName>
</protein>
<dbReference type="PRINTS" id="PR00344">
    <property type="entry name" value="BCTRLSENSOR"/>
</dbReference>
<dbReference type="Pfam" id="PF01590">
    <property type="entry name" value="GAF"/>
    <property type="match status" value="1"/>
</dbReference>
<dbReference type="STRING" id="318167.Sfri_2754"/>
<dbReference type="GO" id="GO:0004673">
    <property type="term" value="F:protein histidine kinase activity"/>
    <property type="evidence" value="ECO:0007669"/>
    <property type="project" value="UniProtKB-EC"/>
</dbReference>
<comment type="catalytic activity">
    <reaction evidence="1">
        <text>ATP + protein L-histidine = ADP + protein N-phospho-L-histidine.</text>
        <dbReference type="EC" id="2.7.13.3"/>
    </reaction>
</comment>
<reference evidence="5 6" key="1">
    <citation type="submission" date="2006-08" db="EMBL/GenBank/DDBJ databases">
        <title>Complete sequence of Shewanella frigidimarina NCIMB 400.</title>
        <authorList>
            <consortium name="US DOE Joint Genome Institute"/>
            <person name="Copeland A."/>
            <person name="Lucas S."/>
            <person name="Lapidus A."/>
            <person name="Barry K."/>
            <person name="Detter J.C."/>
            <person name="Glavina del Rio T."/>
            <person name="Hammon N."/>
            <person name="Israni S."/>
            <person name="Dalin E."/>
            <person name="Tice H."/>
            <person name="Pitluck S."/>
            <person name="Fredrickson J.K."/>
            <person name="Kolker E."/>
            <person name="McCuel L.A."/>
            <person name="DiChristina T."/>
            <person name="Nealson K.H."/>
            <person name="Newman D."/>
            <person name="Tiedje J.M."/>
            <person name="Zhou J."/>
            <person name="Romine M.F."/>
            <person name="Culley D.E."/>
            <person name="Serres M."/>
            <person name="Chertkov O."/>
            <person name="Brettin T."/>
            <person name="Bruce D."/>
            <person name="Han C."/>
            <person name="Tapia R."/>
            <person name="Gilna P."/>
            <person name="Schmutz J."/>
            <person name="Larimer F."/>
            <person name="Land M."/>
            <person name="Hauser L."/>
            <person name="Kyrpides N."/>
            <person name="Mikhailova N."/>
            <person name="Richardson P."/>
        </authorList>
    </citation>
    <scope>NUCLEOTIDE SEQUENCE [LARGE SCALE GENOMIC DNA]</scope>
    <source>
        <strain evidence="5 6">NCIMB 400</strain>
    </source>
</reference>
<evidence type="ECO:0000259" key="4">
    <source>
        <dbReference type="PROSITE" id="PS50109"/>
    </source>
</evidence>
<dbReference type="HOGENOM" id="CLU_000445_133_5_6"/>
<dbReference type="SMART" id="SM00065">
    <property type="entry name" value="GAF"/>
    <property type="match status" value="1"/>
</dbReference>
<dbReference type="SMART" id="SM00387">
    <property type="entry name" value="HATPase_c"/>
    <property type="match status" value="1"/>
</dbReference>
<dbReference type="InterPro" id="IPR036890">
    <property type="entry name" value="HATPase_C_sf"/>
</dbReference>
<evidence type="ECO:0000313" key="6">
    <source>
        <dbReference type="Proteomes" id="UP000000684"/>
    </source>
</evidence>
<keyword evidence="5" id="KW-0808">Transferase</keyword>
<dbReference type="SUPFAM" id="SSF55874">
    <property type="entry name" value="ATPase domain of HSP90 chaperone/DNA topoisomerase II/histidine kinase"/>
    <property type="match status" value="1"/>
</dbReference>
<keyword evidence="5" id="KW-0418">Kinase</keyword>
<feature type="coiled-coil region" evidence="3">
    <location>
        <begin position="183"/>
        <end position="214"/>
    </location>
</feature>
<dbReference type="SUPFAM" id="SSF55781">
    <property type="entry name" value="GAF domain-like"/>
    <property type="match status" value="1"/>
</dbReference>
<dbReference type="CDD" id="cd00075">
    <property type="entry name" value="HATPase"/>
    <property type="match status" value="1"/>
</dbReference>
<evidence type="ECO:0000256" key="2">
    <source>
        <dbReference type="ARBA" id="ARBA00012438"/>
    </source>
</evidence>
<dbReference type="Gene3D" id="1.10.287.130">
    <property type="match status" value="1"/>
</dbReference>
<evidence type="ECO:0000256" key="3">
    <source>
        <dbReference type="SAM" id="Coils"/>
    </source>
</evidence>
<gene>
    <name evidence="5" type="ordered locus">Sfri_2754</name>
</gene>
<dbReference type="eggNOG" id="COG2203">
    <property type="taxonomic scope" value="Bacteria"/>
</dbReference>
<dbReference type="Gene3D" id="3.30.565.10">
    <property type="entry name" value="Histidine kinase-like ATPase, C-terminal domain"/>
    <property type="match status" value="1"/>
</dbReference>
<dbReference type="InterPro" id="IPR003594">
    <property type="entry name" value="HATPase_dom"/>
</dbReference>
<dbReference type="InterPro" id="IPR004358">
    <property type="entry name" value="Sig_transdc_His_kin-like_C"/>
</dbReference>
<name>Q07ZH0_SHEFN</name>
<dbReference type="Gene3D" id="3.30.450.40">
    <property type="match status" value="1"/>
</dbReference>
<keyword evidence="6" id="KW-1185">Reference proteome</keyword>
<sequence length="466" mass="51854">MNLHKAHIKPKIMNQNLEQVLLAVSQSELIDTGDLDSASKLIIDSVCRGLDIDRAGIWLLTEDNQSIGCFLLVDNQTKQNNITLTRLEFPGYFRALDTERTIAASDAMTDPATCEFKDIYLRPNAITAMLDSPIRHAGKMIGIVCCEHKGGIRHWSRDEQSFVSSLADLYGRAVNAKKVKAYQNELELNNVALEAEVEKRTAELKNAINNLQATQASLIESEKLAALGNLVAGVAHEVNTPLGISVTSTSHCIDELTKLKTLFAAGELEQQDFEEFIHTLTDGLHLIERNLSRAAELVHNFKRTAADQLILEKEQVNLTEYLEQISSPLRPLTRKQGIELDIQIEPDLVVESYPGAIAQIFTNLVSNCFRHAFPADFVGQKRIILGANYCGDEIKMFYKDNGKGLSPEVKRRIFEPFFTTARNIGGTGLGMSIVYNLVTQKLGGRLEIISELNQGLEIDIYIKNIT</sequence>
<proteinExistence type="predicted"/>
<dbReference type="PROSITE" id="PS50109">
    <property type="entry name" value="HIS_KIN"/>
    <property type="match status" value="1"/>
</dbReference>
<dbReference type="Pfam" id="PF02518">
    <property type="entry name" value="HATPase_c"/>
    <property type="match status" value="1"/>
</dbReference>
<dbReference type="KEGG" id="sfr:Sfri_2754"/>
<dbReference type="EMBL" id="CP000447">
    <property type="protein sequence ID" value="ABI72594.1"/>
    <property type="molecule type" value="Genomic_DNA"/>
</dbReference>
<dbReference type="Proteomes" id="UP000000684">
    <property type="component" value="Chromosome"/>
</dbReference>
<evidence type="ECO:0000256" key="1">
    <source>
        <dbReference type="ARBA" id="ARBA00000085"/>
    </source>
</evidence>
<dbReference type="AlphaFoldDB" id="Q07ZH0"/>
<dbReference type="eggNOG" id="COG4191">
    <property type="taxonomic scope" value="Bacteria"/>
</dbReference>
<dbReference type="PANTHER" id="PTHR43065">
    <property type="entry name" value="SENSOR HISTIDINE KINASE"/>
    <property type="match status" value="1"/>
</dbReference>
<organism evidence="5 6">
    <name type="scientific">Shewanella frigidimarina (strain NCIMB 400)</name>
    <dbReference type="NCBI Taxonomy" id="318167"/>
    <lineage>
        <taxon>Bacteria</taxon>
        <taxon>Pseudomonadati</taxon>
        <taxon>Pseudomonadota</taxon>
        <taxon>Gammaproteobacteria</taxon>
        <taxon>Alteromonadales</taxon>
        <taxon>Shewanellaceae</taxon>
        <taxon>Shewanella</taxon>
    </lineage>
</organism>
<dbReference type="InterPro" id="IPR005467">
    <property type="entry name" value="His_kinase_dom"/>
</dbReference>
<dbReference type="EC" id="2.7.13.3" evidence="2"/>